<dbReference type="PROSITE" id="PS51257">
    <property type="entry name" value="PROKAR_LIPOPROTEIN"/>
    <property type="match status" value="1"/>
</dbReference>
<dbReference type="InterPro" id="IPR054816">
    <property type="entry name" value="Lipoprotein_mollicutes-type_CS"/>
</dbReference>
<evidence type="ECO:0000313" key="2">
    <source>
        <dbReference type="EMBL" id="QBQ08151.1"/>
    </source>
</evidence>
<keyword evidence="1" id="KW-0732">Signal</keyword>
<dbReference type="Proteomes" id="UP000294309">
    <property type="component" value="Chromosome"/>
</dbReference>
<evidence type="ECO:0008006" key="4">
    <source>
        <dbReference type="Google" id="ProtNLM"/>
    </source>
</evidence>
<name>A0A4P7AIZ3_9MOLU</name>
<dbReference type="AlphaFoldDB" id="A0A4P7AIZ3"/>
<dbReference type="EMBL" id="CP038013">
    <property type="protein sequence ID" value="QBQ08151.1"/>
    <property type="molecule type" value="Genomic_DNA"/>
</dbReference>
<evidence type="ECO:0000256" key="1">
    <source>
        <dbReference type="SAM" id="SignalP"/>
    </source>
</evidence>
<proteinExistence type="predicted"/>
<feature type="signal peptide" evidence="1">
    <location>
        <begin position="1"/>
        <end position="19"/>
    </location>
</feature>
<protein>
    <recommendedName>
        <fullName evidence="4">Lipoprotein</fullName>
    </recommendedName>
</protein>
<gene>
    <name evidence="2" type="ORF">SGLAD_v1c09520</name>
</gene>
<sequence>MKKLLSILGALGMSATASSAVVACPKKTTTKIDLNDLEKKDLGEFFLETAETKPSLKEIVEAINTLNKNFNLTENDVEISSEPVQTLTSATLNSKSNSKTFTGSVNVVYRVSEKIDELTFTKNKSDSDVVNYFMNSENIDIIMGNNVKSKLK</sequence>
<dbReference type="OrthoDB" id="389077at2"/>
<dbReference type="KEGG" id="sgq:SGLAD_v1c09520"/>
<reference evidence="2 3" key="1">
    <citation type="submission" date="2019-03" db="EMBL/GenBank/DDBJ databases">
        <title>Complete genome sequence of Spiroplasma gladiatoris TG-1 (DSM 22552).</title>
        <authorList>
            <person name="Lin Y.-C."/>
            <person name="Chou L."/>
            <person name="Kuo C.-H."/>
        </authorList>
    </citation>
    <scope>NUCLEOTIDE SEQUENCE [LARGE SCALE GENOMIC DNA]</scope>
    <source>
        <strain evidence="2 3">TG-1</strain>
    </source>
</reference>
<feature type="chain" id="PRO_5020518246" description="Lipoprotein" evidence="1">
    <location>
        <begin position="20"/>
        <end position="152"/>
    </location>
</feature>
<keyword evidence="3" id="KW-1185">Reference proteome</keyword>
<evidence type="ECO:0000313" key="3">
    <source>
        <dbReference type="Proteomes" id="UP000294309"/>
    </source>
</evidence>
<accession>A0A4P7AIZ3</accession>
<dbReference type="RefSeq" id="WP_134298246.1">
    <property type="nucleotide sequence ID" value="NZ_CP038013.1"/>
</dbReference>
<organism evidence="2 3">
    <name type="scientific">Spiroplasma gladiatoris</name>
    <dbReference type="NCBI Taxonomy" id="2143"/>
    <lineage>
        <taxon>Bacteria</taxon>
        <taxon>Bacillati</taxon>
        <taxon>Mycoplasmatota</taxon>
        <taxon>Mollicutes</taxon>
        <taxon>Entomoplasmatales</taxon>
        <taxon>Spiroplasmataceae</taxon>
        <taxon>Spiroplasma</taxon>
    </lineage>
</organism>
<dbReference type="NCBIfam" id="NF038029">
    <property type="entry name" value="LP_plasma"/>
    <property type="match status" value="1"/>
</dbReference>